<keyword evidence="6" id="KW-0256">Endoplasmic reticulum</keyword>
<keyword evidence="10" id="KW-1185">Reference proteome</keyword>
<comment type="subcellular location">
    <subcellularLocation>
        <location evidence="1">Endoplasmic reticulum membrane</location>
        <topology evidence="1">Single-pass membrane protein</topology>
    </subcellularLocation>
</comment>
<evidence type="ECO:0000256" key="4">
    <source>
        <dbReference type="ARBA" id="ARBA00022679"/>
    </source>
</evidence>
<keyword evidence="4" id="KW-0808">Transferase</keyword>
<name>A0ABQ9GYP4_9NEOP</name>
<keyword evidence="7" id="KW-1133">Transmembrane helix</keyword>
<evidence type="ECO:0000256" key="6">
    <source>
        <dbReference type="ARBA" id="ARBA00022824"/>
    </source>
</evidence>
<dbReference type="Proteomes" id="UP001159363">
    <property type="component" value="Chromosome 7"/>
</dbReference>
<evidence type="ECO:0000256" key="1">
    <source>
        <dbReference type="ARBA" id="ARBA00004389"/>
    </source>
</evidence>
<comment type="caution">
    <text evidence="9">The sequence shown here is derived from an EMBL/GenBank/DDBJ whole genome shotgun (WGS) entry which is preliminary data.</text>
</comment>
<evidence type="ECO:0000256" key="5">
    <source>
        <dbReference type="ARBA" id="ARBA00022692"/>
    </source>
</evidence>
<dbReference type="PANTHER" id="PTHR13036">
    <property type="entry name" value="BETA1,4 MANNOSYLTRANSFERASE"/>
    <property type="match status" value="1"/>
</dbReference>
<gene>
    <name evidence="9" type="ORF">PR048_021617</name>
</gene>
<protein>
    <recommendedName>
        <fullName evidence="11">Chitobiosyldiphosphodolichol beta-mannosyltransferase</fullName>
    </recommendedName>
</protein>
<keyword evidence="5" id="KW-0812">Transmembrane</keyword>
<reference evidence="9 10" key="1">
    <citation type="submission" date="2023-02" db="EMBL/GenBank/DDBJ databases">
        <title>LHISI_Scaffold_Assembly.</title>
        <authorList>
            <person name="Stuart O.P."/>
            <person name="Cleave R."/>
            <person name="Magrath M.J.L."/>
            <person name="Mikheyev A.S."/>
        </authorList>
    </citation>
    <scope>NUCLEOTIDE SEQUENCE [LARGE SCALE GENOMIC DNA]</scope>
    <source>
        <strain evidence="9">Daus_M_001</strain>
        <tissue evidence="9">Leg muscle</tissue>
    </source>
</reference>
<evidence type="ECO:0000313" key="10">
    <source>
        <dbReference type="Proteomes" id="UP001159363"/>
    </source>
</evidence>
<dbReference type="EMBL" id="JARBHB010000008">
    <property type="protein sequence ID" value="KAJ8877164.1"/>
    <property type="molecule type" value="Genomic_DNA"/>
</dbReference>
<keyword evidence="8" id="KW-0472">Membrane</keyword>
<dbReference type="PANTHER" id="PTHR13036:SF0">
    <property type="entry name" value="CHITOBIOSYLDIPHOSPHODOLICHOL BETA-MANNOSYLTRANSFERASE"/>
    <property type="match status" value="1"/>
</dbReference>
<evidence type="ECO:0008006" key="11">
    <source>
        <dbReference type="Google" id="ProtNLM"/>
    </source>
</evidence>
<comment type="pathway">
    <text evidence="2">Protein modification; protein glycosylation.</text>
</comment>
<keyword evidence="3" id="KW-0328">Glycosyltransferase</keyword>
<evidence type="ECO:0000256" key="3">
    <source>
        <dbReference type="ARBA" id="ARBA00022676"/>
    </source>
</evidence>
<evidence type="ECO:0000256" key="7">
    <source>
        <dbReference type="ARBA" id="ARBA00022989"/>
    </source>
</evidence>
<accession>A0ABQ9GYP4</accession>
<organism evidence="9 10">
    <name type="scientific">Dryococelus australis</name>
    <dbReference type="NCBI Taxonomy" id="614101"/>
    <lineage>
        <taxon>Eukaryota</taxon>
        <taxon>Metazoa</taxon>
        <taxon>Ecdysozoa</taxon>
        <taxon>Arthropoda</taxon>
        <taxon>Hexapoda</taxon>
        <taxon>Insecta</taxon>
        <taxon>Pterygota</taxon>
        <taxon>Neoptera</taxon>
        <taxon>Polyneoptera</taxon>
        <taxon>Phasmatodea</taxon>
        <taxon>Verophasmatodea</taxon>
        <taxon>Anareolatae</taxon>
        <taxon>Phasmatidae</taxon>
        <taxon>Eurycanthinae</taxon>
        <taxon>Dryococelus</taxon>
    </lineage>
</organism>
<dbReference type="InterPro" id="IPR026051">
    <property type="entry name" value="ALG1-like"/>
</dbReference>
<evidence type="ECO:0000256" key="8">
    <source>
        <dbReference type="ARBA" id="ARBA00023136"/>
    </source>
</evidence>
<evidence type="ECO:0000313" key="9">
    <source>
        <dbReference type="EMBL" id="KAJ8877164.1"/>
    </source>
</evidence>
<evidence type="ECO:0000256" key="2">
    <source>
        <dbReference type="ARBA" id="ARBA00004922"/>
    </source>
</evidence>
<sequence length="157" mass="17613">MLKAMWQTFSLLFALLLKRKSHHVVVQNVPAVPTLAVCWFYCLLAHANFIIDWHNYGFSILALTLGEAHILVKVSRWFEGYFGQKACSNLCVTKAMKDDLKERWNISVSDNTLSAPPAQADAWTLPQLICLWCPQKTVQGQGAAHGSDFGKCLQMMG</sequence>
<proteinExistence type="predicted"/>